<feature type="domain" description="DUF2241" evidence="1">
    <location>
        <begin position="5"/>
        <end position="70"/>
    </location>
</feature>
<dbReference type="Proteomes" id="UP001181355">
    <property type="component" value="Chromosome"/>
</dbReference>
<protein>
    <submittedName>
        <fullName evidence="2">ACT domain-containing protein</fullName>
    </submittedName>
</protein>
<evidence type="ECO:0000259" key="1">
    <source>
        <dbReference type="Pfam" id="PF10000"/>
    </source>
</evidence>
<dbReference type="InterPro" id="IPR045865">
    <property type="entry name" value="ACT-like_dom_sf"/>
</dbReference>
<dbReference type="InterPro" id="IPR018717">
    <property type="entry name" value="DUF2241"/>
</dbReference>
<organism evidence="2 3">
    <name type="scientific">Undibacterium cyanobacteriorum</name>
    <dbReference type="NCBI Taxonomy" id="3073561"/>
    <lineage>
        <taxon>Bacteria</taxon>
        <taxon>Pseudomonadati</taxon>
        <taxon>Pseudomonadota</taxon>
        <taxon>Betaproteobacteria</taxon>
        <taxon>Burkholderiales</taxon>
        <taxon>Oxalobacteraceae</taxon>
        <taxon>Undibacterium</taxon>
    </lineage>
</organism>
<reference evidence="2" key="1">
    <citation type="submission" date="2023-09" db="EMBL/GenBank/DDBJ databases">
        <title>Undibacterium sp. 20NA77.5 isolated from freshwater.</title>
        <authorList>
            <person name="Le V."/>
            <person name="Ko S.-R."/>
            <person name="Ahn C.-Y."/>
            <person name="Oh H.-M."/>
        </authorList>
    </citation>
    <scope>NUCLEOTIDE SEQUENCE</scope>
    <source>
        <strain evidence="2">20NA77.5</strain>
    </source>
</reference>
<dbReference type="Pfam" id="PF10000">
    <property type="entry name" value="ACT_3"/>
    <property type="match status" value="1"/>
</dbReference>
<keyword evidence="3" id="KW-1185">Reference proteome</keyword>
<proteinExistence type="predicted"/>
<dbReference type="PANTHER" id="PTHR39199">
    <property type="entry name" value="BLR5128 PROTEIN"/>
    <property type="match status" value="1"/>
</dbReference>
<accession>A0ABY9RIS2</accession>
<evidence type="ECO:0000313" key="2">
    <source>
        <dbReference type="EMBL" id="WMW80565.1"/>
    </source>
</evidence>
<evidence type="ECO:0000313" key="3">
    <source>
        <dbReference type="Proteomes" id="UP001181355"/>
    </source>
</evidence>
<dbReference type="RefSeq" id="WP_309482057.1">
    <property type="nucleotide sequence ID" value="NZ_CP133720.1"/>
</dbReference>
<gene>
    <name evidence="2" type="ORF">RF679_18285</name>
</gene>
<dbReference type="PANTHER" id="PTHR39199:SF1">
    <property type="entry name" value="BLR5128 PROTEIN"/>
    <property type="match status" value="1"/>
</dbReference>
<dbReference type="EMBL" id="CP133720">
    <property type="protein sequence ID" value="WMW80565.1"/>
    <property type="molecule type" value="Genomic_DNA"/>
</dbReference>
<dbReference type="Gene3D" id="3.30.2130.10">
    <property type="entry name" value="VC0802-like"/>
    <property type="match status" value="1"/>
</dbReference>
<name>A0ABY9RIS2_9BURK</name>
<dbReference type="SUPFAM" id="SSF55021">
    <property type="entry name" value="ACT-like"/>
    <property type="match status" value="2"/>
</dbReference>
<sequence length="138" mass="14807">MSQAISNLDELLRTMNATREPGVYAYVSVPHETDVSALPYLALFREREGISLIVAEEVAQQAGLAMIFRCAWISLTVHSDLEACGLTTAFSTALSAQGISCNVVAAAFHDHIFVPLHRADDAIACLDALSASRSRSPS</sequence>